<dbReference type="EMBL" id="RCHU02000006">
    <property type="protein sequence ID" value="KAL3587212.1"/>
    <property type="molecule type" value="Genomic_DNA"/>
</dbReference>
<sequence>MDLIYYPNYTITPSLSSQNPKPRSWIILQRSNFRSSPIRAAAASSYVETTKNGAALTTSRRNVTVKTTDRDSSSAMDQLDIERGVCVPFRKYSPETVRSKVLESRGAISSLMLRGVEIVWNLGLYWSNLAYDFLVGRDEEVVPYRARQLRNLLCDLGPSFIKAGQVLASRPDIIREDYMNELCILQDDVPPFPNQVAFNIIEEELGQPLEAVFSKISPQTIAAASLGQVYRATLRATGEDVAIKVQRPQIEPIIFRDLFLFRTLASFLNGISLQKLGCNAELIVDEFGEKLLEELDYTLEARNIEDFLENFKDDPTVKIPRVYRKLSGSRVLVMEWIDGIRCTNPQAIRDAGIDLNGFLTVGVSAALRQLLEFGLFHGDPHPGNIFAMRDGRIAYVDFGNVAVLSQQNKQILIDAVVHAVNEDYAEMANDFTRLGFLASDTDVAPIIPALEAIWQNSAGKGLADFNFRTVTGKFNQLVYNYPIRIPERFSLVIRSLLTQEGICLTLEPDFKFLEVAYPYIAKRLLTDPNPALRERLIQVLFKGGVFQWKRLENLIVLAKENVAKMSSNPALQVKDIQNSRSLQIEKKLDLTNTIKDGARLFFTDEGIRRQLLLAMTEDSKLHIEELVDVYRLVEDQIDIPSVTREVTFQLLSEISYFPGATQSYLTDDQSFDVTWVSLDMTSNKQNPARDVTKEEETTIITAEVSFVLCVSKSEAIILLLYHDNCSVNKVNDAWFADESGVLEKNRKTKWCIGRDCKYAIEFSGGNGSSFDVKVQKRINMPRKGNYGFDYDDYDDYDYDYDVEDQVEAPEPTKKTSSDKVRVWSCPICTYDNDESMTACDICGVIRSSVPGKFKDDKGTVGIICKDSGVSIMAKSLFASLPHRTPQKAVVGHRRNDDFVTEEGNNFQKPGNCQGKFDEFHKAFIPHNHSHFDIAPFKFDFPSPDDMVSNGLRSSKIGSKANLINSRSQNAYAGISETVKSSDKSSASVPKGKQGRPGVDEGNHNKNGVVDTQSNDEISDSTSSLMPKAKDKSVGYSSSSINGGKSLGLTSNLNDMSLSDKSGNSNKDSAKRPKSSARYQPDKWMLPDKSENALTQLNLAIVGHVDSGKSTLSGRLLHLSGRITQKEMHKYEKEAKLQGKGSFAYAWALDESPEERERGITMTVAVAYFDSKKYHVVVLDSPGHKDFVPNMISGATQADAAILVIDASIGGFEAGMDSKGQTREHARLIRSFGVDQIIVAVNKMDSVEYSKDRFDLIGTQLGTFLRSCGFKDSLVSWIPLSAVENQNLVAAPSDVRLSSWYHGSYLLDAIDSLQPLKRDFSKPLLMPICDVVKSSSQGQVSACGKLEAGALRSGLKVLVMPSGDVGTVRTLERDSQICAVARAGDNVTVSLQGIDGSNVMAGGVLCHPDFPVAVAKHFELKVLVLDFLTIPIVIGSQLEFHIHHAKEAARVVKIISVLDPKTGKVSKKAPRCLTSKQSAIIEVALDGPVCAEEFTNSRALGRAFLRTLGKTVAVGIVTRIIEDQE</sequence>
<gene>
    <name evidence="1" type="ORF">D5086_014079</name>
</gene>
<reference evidence="1 2" key="1">
    <citation type="journal article" date="2024" name="Plant Biotechnol. J.">
        <title>Genome and CRISPR/Cas9 system of a widespread forest tree (Populus alba) in the world.</title>
        <authorList>
            <person name="Liu Y.J."/>
            <person name="Jiang P.F."/>
            <person name="Han X.M."/>
            <person name="Li X.Y."/>
            <person name="Wang H.M."/>
            <person name="Wang Y.J."/>
            <person name="Wang X.X."/>
            <person name="Zeng Q.Y."/>
        </authorList>
    </citation>
    <scope>NUCLEOTIDE SEQUENCE [LARGE SCALE GENOMIC DNA]</scope>
    <source>
        <strain evidence="2">cv. PAL-ZL1</strain>
    </source>
</reference>
<organism evidence="1 2">
    <name type="scientific">Populus alba</name>
    <name type="common">White poplar</name>
    <dbReference type="NCBI Taxonomy" id="43335"/>
    <lineage>
        <taxon>Eukaryota</taxon>
        <taxon>Viridiplantae</taxon>
        <taxon>Streptophyta</taxon>
        <taxon>Embryophyta</taxon>
        <taxon>Tracheophyta</taxon>
        <taxon>Spermatophyta</taxon>
        <taxon>Magnoliopsida</taxon>
        <taxon>eudicotyledons</taxon>
        <taxon>Gunneridae</taxon>
        <taxon>Pentapetalae</taxon>
        <taxon>rosids</taxon>
        <taxon>fabids</taxon>
        <taxon>Malpighiales</taxon>
        <taxon>Salicaceae</taxon>
        <taxon>Saliceae</taxon>
        <taxon>Populus</taxon>
    </lineage>
</organism>
<protein>
    <submittedName>
        <fullName evidence="1">Uncharacterized protein</fullName>
    </submittedName>
</protein>
<evidence type="ECO:0000313" key="1">
    <source>
        <dbReference type="EMBL" id="KAL3587212.1"/>
    </source>
</evidence>
<proteinExistence type="predicted"/>
<evidence type="ECO:0000313" key="2">
    <source>
        <dbReference type="Proteomes" id="UP000309997"/>
    </source>
</evidence>
<dbReference type="Proteomes" id="UP000309997">
    <property type="component" value="Unassembled WGS sequence"/>
</dbReference>
<name>A0ACC4C7J0_POPAL</name>
<accession>A0ACC4C7J0</accession>
<keyword evidence="2" id="KW-1185">Reference proteome</keyword>
<comment type="caution">
    <text evidence="1">The sequence shown here is derived from an EMBL/GenBank/DDBJ whole genome shotgun (WGS) entry which is preliminary data.</text>
</comment>